<evidence type="ECO:0000256" key="11">
    <source>
        <dbReference type="ARBA" id="ARBA00033139"/>
    </source>
</evidence>
<evidence type="ECO:0000313" key="13">
    <source>
        <dbReference type="Proteomes" id="UP001498771"/>
    </source>
</evidence>
<keyword evidence="7" id="KW-0653">Protein transport</keyword>
<organism evidence="12 13">
    <name type="scientific">Myxozyma melibiosi</name>
    <dbReference type="NCBI Taxonomy" id="54550"/>
    <lineage>
        <taxon>Eukaryota</taxon>
        <taxon>Fungi</taxon>
        <taxon>Dikarya</taxon>
        <taxon>Ascomycota</taxon>
        <taxon>Saccharomycotina</taxon>
        <taxon>Lipomycetes</taxon>
        <taxon>Lipomycetales</taxon>
        <taxon>Lipomycetaceae</taxon>
        <taxon>Myxozyma</taxon>
    </lineage>
</organism>
<evidence type="ECO:0000256" key="9">
    <source>
        <dbReference type="ARBA" id="ARBA00025674"/>
    </source>
</evidence>
<protein>
    <recommendedName>
        <fullName evidence="3">Autophagy-related protein 3</fullName>
    </recommendedName>
    <alternativeName>
        <fullName evidence="10 11">Autophagy-related E2-like conjugation enzyme ATG3</fullName>
    </alternativeName>
</protein>
<dbReference type="Pfam" id="PF03987">
    <property type="entry name" value="Autophagy_act_C"/>
    <property type="match status" value="1"/>
</dbReference>
<dbReference type="Proteomes" id="UP001498771">
    <property type="component" value="Unassembled WGS sequence"/>
</dbReference>
<comment type="caution">
    <text evidence="12">The sequence shown here is derived from an EMBL/GenBank/DDBJ whole genome shotgun (WGS) entry which is preliminary data.</text>
</comment>
<gene>
    <name evidence="12" type="ORF">BZA70DRAFT_15593</name>
</gene>
<keyword evidence="13" id="KW-1185">Reference proteome</keyword>
<evidence type="ECO:0000256" key="4">
    <source>
        <dbReference type="ARBA" id="ARBA00022448"/>
    </source>
</evidence>
<reference evidence="12 13" key="1">
    <citation type="submission" date="2024-03" db="EMBL/GenBank/DDBJ databases">
        <title>Genome-scale model development and genomic sequencing of the oleaginous clade Lipomyces.</title>
        <authorList>
            <consortium name="Lawrence Berkeley National Laboratory"/>
            <person name="Czajka J.J."/>
            <person name="Han Y."/>
            <person name="Kim J."/>
            <person name="Mondo S.J."/>
            <person name="Hofstad B.A."/>
            <person name="Robles A."/>
            <person name="Haridas S."/>
            <person name="Riley R."/>
            <person name="LaButti K."/>
            <person name="Pangilinan J."/>
            <person name="Andreopoulos W."/>
            <person name="Lipzen A."/>
            <person name="Yan J."/>
            <person name="Wang M."/>
            <person name="Ng V."/>
            <person name="Grigoriev I.V."/>
            <person name="Spatafora J.W."/>
            <person name="Magnuson J.K."/>
            <person name="Baker S.E."/>
            <person name="Pomraning K.R."/>
        </authorList>
    </citation>
    <scope>NUCLEOTIDE SEQUENCE [LARGE SCALE GENOMIC DNA]</scope>
    <source>
        <strain evidence="12 13">Phaff 52-87</strain>
    </source>
</reference>
<comment type="function">
    <text evidence="9">E2 conjugating enzyme required for the cytoplasm to vacuole transport (Cvt) and autophagy. Required for selective autophagic degradation of the nucleus (nucleophagy) as well as for mitophagy which contributes to regulate mitochondrial quantity and quality by eliminating the mitochondria to a basal level to fulfill cellular energy requirements and preventing excess ROS production. Responsible for the E2-like covalent binding of phosphatidylethanolamine to the C-terminal Gly of ATG8. The ATG12-ATG5 conjugate plays a role of an E3 and promotes the transfer of ATG8 from ATG3 to phosphatidylethanolamine (PE). This step is required for the membrane association of ATG8. The formation of the ATG8-phosphatidylethanolamine conjugate is essential for autophagy and for the cytoplasm to vacuole transport (Cvt). The ATG8-PE conjugate mediates tethering between adjacent membranes and stimulates membrane hemifusion, leading to expansion of the autophagosomal membrane during autophagy.</text>
</comment>
<evidence type="ECO:0000256" key="7">
    <source>
        <dbReference type="ARBA" id="ARBA00022927"/>
    </source>
</evidence>
<comment type="similarity">
    <text evidence="2">Belongs to the ATG3 family.</text>
</comment>
<keyword evidence="6" id="KW-0833">Ubl conjugation pathway</keyword>
<evidence type="ECO:0000256" key="5">
    <source>
        <dbReference type="ARBA" id="ARBA00022490"/>
    </source>
</evidence>
<keyword evidence="8" id="KW-0072">Autophagy</keyword>
<dbReference type="RefSeq" id="XP_064770518.1">
    <property type="nucleotide sequence ID" value="XM_064909745.1"/>
</dbReference>
<proteinExistence type="inferred from homology"/>
<evidence type="ECO:0000256" key="2">
    <source>
        <dbReference type="ARBA" id="ARBA00007683"/>
    </source>
</evidence>
<dbReference type="PANTHER" id="PTHR12866:SF2">
    <property type="entry name" value="UBIQUITIN-LIKE-CONJUGATING ENZYME ATG3"/>
    <property type="match status" value="1"/>
</dbReference>
<name>A0ABR1FCA6_9ASCO</name>
<dbReference type="PANTHER" id="PTHR12866">
    <property type="entry name" value="UBIQUITIN-LIKE-CONJUGATING ENZYME ATG3"/>
    <property type="match status" value="1"/>
</dbReference>
<evidence type="ECO:0000256" key="8">
    <source>
        <dbReference type="ARBA" id="ARBA00023006"/>
    </source>
</evidence>
<dbReference type="EMBL" id="JBBJBU010000001">
    <property type="protein sequence ID" value="KAK7207485.1"/>
    <property type="molecule type" value="Genomic_DNA"/>
</dbReference>
<comment type="subcellular location">
    <subcellularLocation>
        <location evidence="1">Cytoplasm</location>
    </subcellularLocation>
</comment>
<dbReference type="InterPro" id="IPR007135">
    <property type="entry name" value="Atg3/Atg10"/>
</dbReference>
<evidence type="ECO:0000256" key="1">
    <source>
        <dbReference type="ARBA" id="ARBA00004496"/>
    </source>
</evidence>
<evidence type="ECO:0000256" key="6">
    <source>
        <dbReference type="ARBA" id="ARBA00022786"/>
    </source>
</evidence>
<dbReference type="Gene3D" id="3.30.1460.50">
    <property type="match status" value="1"/>
</dbReference>
<evidence type="ECO:0000313" key="12">
    <source>
        <dbReference type="EMBL" id="KAK7207485.1"/>
    </source>
</evidence>
<keyword evidence="5" id="KW-0963">Cytoplasm</keyword>
<sequence length="360" mass="38778">MLRLQSTISSWREYLSPVSHVSTFKQTGEITPEEFVLAGDYLVYKFPTWSWSSAPASKMRDFLPPDKQFLVTKHVASHVRAQTAAGEYASGTSGVGETEDEDGWTISYGSGSATASVSGAASSVVGAAVGTDKTTLEEGGGDEDDADSILDIDEMEDEDPGYFDGNSATAATTAAATTSTAAEGSSTTTTLPDRSYNLYITYSTSYRVPKMYLSGFNSSGSPLSPQEMFEDIVSEYKDKTVTIETSPFLENTTMVSIHPCRHASVMKMLLSRAEARQRRIRKAAAAASSGSSAPEDLMAGIQGLGLDSEEWEDIATEQQKIESGEKEEEAVRVDQYLVIFLKFISSVTPGIEHDNTMAAL</sequence>
<keyword evidence="4" id="KW-0813">Transport</keyword>
<evidence type="ECO:0000256" key="3">
    <source>
        <dbReference type="ARBA" id="ARBA00018067"/>
    </source>
</evidence>
<evidence type="ECO:0000256" key="10">
    <source>
        <dbReference type="ARBA" id="ARBA00032144"/>
    </source>
</evidence>
<accession>A0ABR1FCA6</accession>
<dbReference type="GeneID" id="90035257"/>